<gene>
    <name evidence="2" type="ORF">R53529_LOCUS1338</name>
    <name evidence="1" type="ORF">R53530_LOCUS1096</name>
</gene>
<dbReference type="InterPro" id="IPR032675">
    <property type="entry name" value="LRR_dom_sf"/>
</dbReference>
<evidence type="ECO:0000313" key="1">
    <source>
        <dbReference type="EMBL" id="CAI3938656.1"/>
    </source>
</evidence>
<proteinExistence type="predicted"/>
<evidence type="ECO:0008006" key="5">
    <source>
        <dbReference type="Google" id="ProtNLM"/>
    </source>
</evidence>
<name>A0A9W4TPG3_9PROT</name>
<dbReference type="EMBL" id="CAMXCS010000002">
    <property type="protein sequence ID" value="CAI3944825.1"/>
    <property type="molecule type" value="Genomic_DNA"/>
</dbReference>
<sequence length="367" mass="41862">MSSFREFNLKLTSGKMVQFRPVSGQGSCSIGIKGISKGNYDILLEEDVLVNWDAFNDLFTPAAEDQPEEYPYGNFPRFFYYAGNDIGFVEWSKKRKIEEFNWCPYDDVVIDLANAQISNLSIDSAGNKIELRNAHQIRSLSLSGNIETIHIVNPEAIKSIDISSGANIIFNCEYLLPFINLKSLNLNGNVSNLHALKELTQIESLGLRYMPDLSGMPSLTSWTKLRRFIAYVVEEKQGKLLRAELKQLIKEEKLPDTENNFFSVSKLKSKLWFMGEGNNFFASWSDKNEKKASKAYKLAVKEVSNAKAEKQVKEAVLKLIKIINILSNIETTEREDTWFAVQQLVKECHFDISEDLAMEWFDGARDF</sequence>
<dbReference type="Proteomes" id="UP001154255">
    <property type="component" value="Unassembled WGS sequence"/>
</dbReference>
<reference evidence="1" key="1">
    <citation type="submission" date="2022-10" db="EMBL/GenBank/DDBJ databases">
        <authorList>
            <person name="Botero Cardona J."/>
        </authorList>
    </citation>
    <scope>NUCLEOTIDE SEQUENCE</scope>
    <source>
        <strain evidence="1">LMG 31819</strain>
        <strain evidence="2">R-53529</strain>
    </source>
</reference>
<protein>
    <recommendedName>
        <fullName evidence="5">Leucine-rich repeat domain-containing protein</fullName>
    </recommendedName>
</protein>
<dbReference type="AlphaFoldDB" id="A0A9W4TPG3"/>
<evidence type="ECO:0000313" key="3">
    <source>
        <dbReference type="Proteomes" id="UP001154255"/>
    </source>
</evidence>
<evidence type="ECO:0000313" key="4">
    <source>
        <dbReference type="Proteomes" id="UP001154259"/>
    </source>
</evidence>
<dbReference type="EMBL" id="CAMXCM010000002">
    <property type="protein sequence ID" value="CAI3938656.1"/>
    <property type="molecule type" value="Genomic_DNA"/>
</dbReference>
<evidence type="ECO:0000313" key="2">
    <source>
        <dbReference type="EMBL" id="CAI3944825.1"/>
    </source>
</evidence>
<dbReference type="Proteomes" id="UP001154259">
    <property type="component" value="Unassembled WGS sequence"/>
</dbReference>
<keyword evidence="4" id="KW-1185">Reference proteome</keyword>
<organism evidence="1 3">
    <name type="scientific">Commensalibacter communis</name>
    <dbReference type="NCBI Taxonomy" id="2972786"/>
    <lineage>
        <taxon>Bacteria</taxon>
        <taxon>Pseudomonadati</taxon>
        <taxon>Pseudomonadota</taxon>
        <taxon>Alphaproteobacteria</taxon>
        <taxon>Acetobacterales</taxon>
        <taxon>Acetobacteraceae</taxon>
    </lineage>
</organism>
<comment type="caution">
    <text evidence="1">The sequence shown here is derived from an EMBL/GenBank/DDBJ whole genome shotgun (WGS) entry which is preliminary data.</text>
</comment>
<dbReference type="RefSeq" id="WP_271789769.1">
    <property type="nucleotide sequence ID" value="NZ_CAMXCM010000002.1"/>
</dbReference>
<dbReference type="Gene3D" id="3.80.10.10">
    <property type="entry name" value="Ribonuclease Inhibitor"/>
    <property type="match status" value="1"/>
</dbReference>
<accession>A0A9W4TPG3</accession>
<dbReference type="SUPFAM" id="SSF52047">
    <property type="entry name" value="RNI-like"/>
    <property type="match status" value="1"/>
</dbReference>